<dbReference type="GeneID" id="25727203"/>
<evidence type="ECO:0000313" key="5">
    <source>
        <dbReference type="Proteomes" id="UP000054498"/>
    </source>
</evidence>
<evidence type="ECO:0000256" key="2">
    <source>
        <dbReference type="SAM" id="MobiDB-lite"/>
    </source>
</evidence>
<dbReference type="Proteomes" id="UP000054498">
    <property type="component" value="Unassembled WGS sequence"/>
</dbReference>
<gene>
    <name evidence="4" type="ORF">MNEG_10077</name>
</gene>
<evidence type="ECO:0000313" key="4">
    <source>
        <dbReference type="EMBL" id="KIY97885.1"/>
    </source>
</evidence>
<name>A0A0D2MTW8_9CHLO</name>
<organism evidence="4 5">
    <name type="scientific">Monoraphidium neglectum</name>
    <dbReference type="NCBI Taxonomy" id="145388"/>
    <lineage>
        <taxon>Eukaryota</taxon>
        <taxon>Viridiplantae</taxon>
        <taxon>Chlorophyta</taxon>
        <taxon>core chlorophytes</taxon>
        <taxon>Chlorophyceae</taxon>
        <taxon>CS clade</taxon>
        <taxon>Sphaeropleales</taxon>
        <taxon>Selenastraceae</taxon>
        <taxon>Monoraphidium</taxon>
    </lineage>
</organism>
<feature type="compositionally biased region" description="Low complexity" evidence="2">
    <location>
        <begin position="59"/>
        <end position="77"/>
    </location>
</feature>
<dbReference type="GO" id="GO:0003887">
    <property type="term" value="F:DNA-directed DNA polymerase activity"/>
    <property type="evidence" value="ECO:0007669"/>
    <property type="project" value="UniProtKB-EC"/>
</dbReference>
<dbReference type="AlphaFoldDB" id="A0A0D2MTW8"/>
<feature type="region of interest" description="Disordered" evidence="2">
    <location>
        <begin position="40"/>
        <end position="77"/>
    </location>
</feature>
<feature type="compositionally biased region" description="Low complexity" evidence="2">
    <location>
        <begin position="42"/>
        <end position="52"/>
    </location>
</feature>
<reference evidence="4 5" key="1">
    <citation type="journal article" date="2013" name="BMC Genomics">
        <title>Reconstruction of the lipid metabolism for the microalga Monoraphidium neglectum from its genome sequence reveals characteristics suitable for biofuel production.</title>
        <authorList>
            <person name="Bogen C."/>
            <person name="Al-Dilaimi A."/>
            <person name="Albersmeier A."/>
            <person name="Wichmann J."/>
            <person name="Grundmann M."/>
            <person name="Rupp O."/>
            <person name="Lauersen K.J."/>
            <person name="Blifernez-Klassen O."/>
            <person name="Kalinowski J."/>
            <person name="Goesmann A."/>
            <person name="Mussgnug J.H."/>
            <person name="Kruse O."/>
        </authorList>
    </citation>
    <scope>NUCLEOTIDE SEQUENCE [LARGE SCALE GENOMIC DNA]</scope>
    <source>
        <strain evidence="4 5">SAG 48.87</strain>
    </source>
</reference>
<dbReference type="Pfam" id="PF24055">
    <property type="entry name" value="POL3_N"/>
    <property type="match status" value="1"/>
</dbReference>
<dbReference type="KEGG" id="mng:MNEG_10077"/>
<dbReference type="RefSeq" id="XP_013896905.1">
    <property type="nucleotide sequence ID" value="XM_014041451.1"/>
</dbReference>
<protein>
    <recommendedName>
        <fullName evidence="3">DNA polymerase delta/zeta catalytic subunit N-terminal domain-containing protein</fullName>
    </recommendedName>
</protein>
<evidence type="ECO:0000256" key="1">
    <source>
        <dbReference type="ARBA" id="ARBA00049244"/>
    </source>
</evidence>
<evidence type="ECO:0000259" key="3">
    <source>
        <dbReference type="Pfam" id="PF24055"/>
    </source>
</evidence>
<sequence>MQIPLPLNGFSALSALGPAPPSTAAGFLRRLGSSIEAALHLASAPGGHAPGAAAPPPQQQQSNQQQQPNRQQAGAKRQRVAALALVRALPMYGYHPEERPFIKIVL</sequence>
<dbReference type="InterPro" id="IPR056435">
    <property type="entry name" value="DPOD/Z_N"/>
</dbReference>
<keyword evidence="5" id="KW-1185">Reference proteome</keyword>
<dbReference type="EMBL" id="KK102388">
    <property type="protein sequence ID" value="KIY97885.1"/>
    <property type="molecule type" value="Genomic_DNA"/>
</dbReference>
<comment type="catalytic activity">
    <reaction evidence="1">
        <text>DNA(n) + a 2'-deoxyribonucleoside 5'-triphosphate = DNA(n+1) + diphosphate</text>
        <dbReference type="Rhea" id="RHEA:22508"/>
        <dbReference type="Rhea" id="RHEA-COMP:17339"/>
        <dbReference type="Rhea" id="RHEA-COMP:17340"/>
        <dbReference type="ChEBI" id="CHEBI:33019"/>
        <dbReference type="ChEBI" id="CHEBI:61560"/>
        <dbReference type="ChEBI" id="CHEBI:173112"/>
        <dbReference type="EC" id="2.7.7.7"/>
    </reaction>
</comment>
<feature type="domain" description="DNA polymerase delta/zeta catalytic subunit N-terminal" evidence="3">
    <location>
        <begin position="69"/>
        <end position="106"/>
    </location>
</feature>
<proteinExistence type="predicted"/>
<accession>A0A0D2MTW8</accession>